<dbReference type="Proteomes" id="UP000077266">
    <property type="component" value="Unassembled WGS sequence"/>
</dbReference>
<keyword evidence="3" id="KW-1185">Reference proteome</keyword>
<accession>A0A165K385</accession>
<dbReference type="InterPro" id="IPR001810">
    <property type="entry name" value="F-box_dom"/>
</dbReference>
<feature type="domain" description="F-box" evidence="1">
    <location>
        <begin position="48"/>
        <end position="95"/>
    </location>
</feature>
<dbReference type="OrthoDB" id="2854459at2759"/>
<proteinExistence type="predicted"/>
<dbReference type="InParanoid" id="A0A165K385"/>
<protein>
    <recommendedName>
        <fullName evidence="1">F-box domain-containing protein</fullName>
    </recommendedName>
</protein>
<dbReference type="EMBL" id="KV425952">
    <property type="protein sequence ID" value="KZV95720.1"/>
    <property type="molecule type" value="Genomic_DNA"/>
</dbReference>
<evidence type="ECO:0000259" key="1">
    <source>
        <dbReference type="PROSITE" id="PS50181"/>
    </source>
</evidence>
<gene>
    <name evidence="2" type="ORF">EXIGLDRAFT_834116</name>
</gene>
<dbReference type="AlphaFoldDB" id="A0A165K385"/>
<reference evidence="2 3" key="1">
    <citation type="journal article" date="2016" name="Mol. Biol. Evol.">
        <title>Comparative Genomics of Early-Diverging Mushroom-Forming Fungi Provides Insights into the Origins of Lignocellulose Decay Capabilities.</title>
        <authorList>
            <person name="Nagy L.G."/>
            <person name="Riley R."/>
            <person name="Tritt A."/>
            <person name="Adam C."/>
            <person name="Daum C."/>
            <person name="Floudas D."/>
            <person name="Sun H."/>
            <person name="Yadav J.S."/>
            <person name="Pangilinan J."/>
            <person name="Larsson K.H."/>
            <person name="Matsuura K."/>
            <person name="Barry K."/>
            <person name="Labutti K."/>
            <person name="Kuo R."/>
            <person name="Ohm R.A."/>
            <person name="Bhattacharya S.S."/>
            <person name="Shirouzu T."/>
            <person name="Yoshinaga Y."/>
            <person name="Martin F.M."/>
            <person name="Grigoriev I.V."/>
            <person name="Hibbett D.S."/>
        </authorList>
    </citation>
    <scope>NUCLEOTIDE SEQUENCE [LARGE SCALE GENOMIC DNA]</scope>
    <source>
        <strain evidence="2 3">HHB12029</strain>
    </source>
</reference>
<evidence type="ECO:0000313" key="3">
    <source>
        <dbReference type="Proteomes" id="UP000077266"/>
    </source>
</evidence>
<evidence type="ECO:0000313" key="2">
    <source>
        <dbReference type="EMBL" id="KZV95720.1"/>
    </source>
</evidence>
<dbReference type="PROSITE" id="PS50181">
    <property type="entry name" value="FBOX"/>
    <property type="match status" value="1"/>
</dbReference>
<sequence length="316" mass="34648">MDVGTRALGLVAAAEKLLRAARDERIEHANTTLRRRSRIVERQRYYRGCGLVSMPLPILRRLLEHCDLQDRIAVAQTCVALRLASRALPQLWSTIKVIDDCALSKAPDFFKWSYPRLVNVDVALTLHMDDPAPLASFDAFTISIFPRLESFSFAVSVYRGAGLHGEHLVQDAWDRINRAISSPAPHLHSLSLNFDGSHHGGNIYYLRSDFLGGMPGALRTCALWGVRPSPIPGSCNALSMLETFDLIETSRMLTFHDVASVLAHSPAITTLGLRARGFVADVDACNRTGGCSSLRLPEVTPAFPSVLGRSTTSGIT</sequence>
<organism evidence="2 3">
    <name type="scientific">Exidia glandulosa HHB12029</name>
    <dbReference type="NCBI Taxonomy" id="1314781"/>
    <lineage>
        <taxon>Eukaryota</taxon>
        <taxon>Fungi</taxon>
        <taxon>Dikarya</taxon>
        <taxon>Basidiomycota</taxon>
        <taxon>Agaricomycotina</taxon>
        <taxon>Agaricomycetes</taxon>
        <taxon>Auriculariales</taxon>
        <taxon>Exidiaceae</taxon>
        <taxon>Exidia</taxon>
    </lineage>
</organism>
<name>A0A165K385_EXIGL</name>